<accession>A0ABT5F521</accession>
<evidence type="ECO:0000313" key="2">
    <source>
        <dbReference type="Proteomes" id="UP001221411"/>
    </source>
</evidence>
<keyword evidence="2" id="KW-1185">Reference proteome</keyword>
<evidence type="ECO:0000313" key="1">
    <source>
        <dbReference type="EMBL" id="MDC0748709.1"/>
    </source>
</evidence>
<proteinExistence type="predicted"/>
<dbReference type="Proteomes" id="UP001221411">
    <property type="component" value="Unassembled WGS sequence"/>
</dbReference>
<dbReference type="RefSeq" id="WP_271927754.1">
    <property type="nucleotide sequence ID" value="NZ_JAQNDO010000001.1"/>
</dbReference>
<gene>
    <name evidence="1" type="ORF">POL67_45695</name>
</gene>
<organism evidence="1 2">
    <name type="scientific">Polyangium mundeleinium</name>
    <dbReference type="NCBI Taxonomy" id="2995306"/>
    <lineage>
        <taxon>Bacteria</taxon>
        <taxon>Pseudomonadati</taxon>
        <taxon>Myxococcota</taxon>
        <taxon>Polyangia</taxon>
        <taxon>Polyangiales</taxon>
        <taxon>Polyangiaceae</taxon>
        <taxon>Polyangium</taxon>
    </lineage>
</organism>
<sequence>MPLRPTNDAWNFPHLVWFGPADEAPTCPSHLLHQFTRYRDLIVPDASCKACTCSSSTGSCTPPSTFVAHAAVCDFVSGSVETPFTPPDAWDGACTAENAVPASLDCGGVPCVQSLDVGPLGKTDVGCAPSAPSTLPLPEPKWGEVALACEGLEDTGLSACEENEMCVPRADAGFRSCVFLDGDSVCPAEGYTERHVYYRTFTNTRTCTACTCGAVEGSACKAAVTAYTDDACDAFLLGTSISSDKGACIDMSPLGQSLGSKRVTNLMYAAGTCAPSGGELEGSAEPSGPVTFCCVP</sequence>
<dbReference type="EMBL" id="JAQNDO010000001">
    <property type="protein sequence ID" value="MDC0748709.1"/>
    <property type="molecule type" value="Genomic_DNA"/>
</dbReference>
<comment type="caution">
    <text evidence="1">The sequence shown here is derived from an EMBL/GenBank/DDBJ whole genome shotgun (WGS) entry which is preliminary data.</text>
</comment>
<protein>
    <submittedName>
        <fullName evidence="1">Uncharacterized protein</fullName>
    </submittedName>
</protein>
<name>A0ABT5F521_9BACT</name>
<reference evidence="1 2" key="1">
    <citation type="submission" date="2022-11" db="EMBL/GenBank/DDBJ databases">
        <title>Minimal conservation of predation-associated metabolite biosynthetic gene clusters underscores biosynthetic potential of Myxococcota including descriptions for ten novel species: Archangium lansinium sp. nov., Myxococcus landrumus sp. nov., Nannocystis bai.</title>
        <authorList>
            <person name="Ahearne A."/>
            <person name="Stevens C."/>
            <person name="Dowd S."/>
        </authorList>
    </citation>
    <scope>NUCLEOTIDE SEQUENCE [LARGE SCALE GENOMIC DNA]</scope>
    <source>
        <strain evidence="1 2">RJM3</strain>
    </source>
</reference>